<evidence type="ECO:0000259" key="2">
    <source>
        <dbReference type="PROSITE" id="PS51910"/>
    </source>
</evidence>
<dbReference type="Gene3D" id="3.20.20.80">
    <property type="entry name" value="Glycosidases"/>
    <property type="match status" value="1"/>
</dbReference>
<dbReference type="SUPFAM" id="SSF51445">
    <property type="entry name" value="(Trans)glycosidases"/>
    <property type="match status" value="1"/>
</dbReference>
<dbReference type="KEGG" id="bvk:117243229"/>
<evidence type="ECO:0000313" key="4">
    <source>
        <dbReference type="RefSeq" id="XP_033366406.1"/>
    </source>
</evidence>
<dbReference type="InterPro" id="IPR011583">
    <property type="entry name" value="Chitinase_II/V-like_cat"/>
</dbReference>
<sequence>MKVCVFLSLLAILLLSSNGILAQSGPKHNKVVTCYVASWAIYRRSNGKFDIPDIEPQLCTHLIYTFAGLDSTTWAIKSLDPYLDVTKEHYKKMTALREQYPHLNILLSIGGYNEGSTKYSDLVSLPVRRSAFVKSVVDFLKAYNFTGLDISWEYPGSRGGSVLDKLNFVRLLKELKEAFQESNYLLTAALGVGPNVIDAGYDIPELSKYLDYMHVMAYDYHGSWDRKVLPNSPLRAGDNLDVVDTLNYYLSRGAAADKLVLGLPSYGRTFVLMNTLNSPEESPMNRTIVGNGFQGPYTLQDGFMGYNEICEELVDYGSSWVRGWDNSSATPYIVDEEFVIVYDNPKSLKEKIEYAMNLNLAGVMVWSIDTDDFSGKCASLQDSLDPTSGRYPLLRSINVVLSEKN</sequence>
<keyword evidence="1" id="KW-0732">Signal</keyword>
<dbReference type="RefSeq" id="XP_033366406.1">
    <property type="nucleotide sequence ID" value="XM_033510515.1"/>
</dbReference>
<dbReference type="InterPro" id="IPR050314">
    <property type="entry name" value="Glycosyl_Hydrlase_18"/>
</dbReference>
<dbReference type="GO" id="GO:0005576">
    <property type="term" value="C:extracellular region"/>
    <property type="evidence" value="ECO:0007669"/>
    <property type="project" value="TreeGrafter"/>
</dbReference>
<gene>
    <name evidence="4" type="primary">LOC117243229</name>
</gene>
<keyword evidence="3" id="KW-1185">Reference proteome</keyword>
<dbReference type="AlphaFoldDB" id="A0A6J3LNU9"/>
<dbReference type="GO" id="GO:0005975">
    <property type="term" value="P:carbohydrate metabolic process"/>
    <property type="evidence" value="ECO:0007669"/>
    <property type="project" value="InterPro"/>
</dbReference>
<evidence type="ECO:0000313" key="3">
    <source>
        <dbReference type="Proteomes" id="UP000504631"/>
    </source>
</evidence>
<reference evidence="4" key="1">
    <citation type="submission" date="2025-08" db="UniProtKB">
        <authorList>
            <consortium name="RefSeq"/>
        </authorList>
    </citation>
    <scope>IDENTIFICATION</scope>
    <source>
        <tissue evidence="4">Muscle</tissue>
    </source>
</reference>
<dbReference type="GO" id="GO:0008061">
    <property type="term" value="F:chitin binding"/>
    <property type="evidence" value="ECO:0007669"/>
    <property type="project" value="InterPro"/>
</dbReference>
<dbReference type="InterPro" id="IPR029070">
    <property type="entry name" value="Chitinase_insertion_sf"/>
</dbReference>
<name>A0A6J3LNU9_9HYME</name>
<dbReference type="InterPro" id="IPR001223">
    <property type="entry name" value="Glyco_hydro18_cat"/>
</dbReference>
<dbReference type="Pfam" id="PF00704">
    <property type="entry name" value="Glyco_hydro_18"/>
    <property type="match status" value="1"/>
</dbReference>
<proteinExistence type="predicted"/>
<dbReference type="SMART" id="SM00636">
    <property type="entry name" value="Glyco_18"/>
    <property type="match status" value="1"/>
</dbReference>
<dbReference type="SUPFAM" id="SSF54556">
    <property type="entry name" value="Chitinase insertion domain"/>
    <property type="match status" value="1"/>
</dbReference>
<accession>A0A6J3LNU9</accession>
<feature type="chain" id="PRO_5026827205" evidence="1">
    <location>
        <begin position="23"/>
        <end position="405"/>
    </location>
</feature>
<dbReference type="GO" id="GO:0006032">
    <property type="term" value="P:chitin catabolic process"/>
    <property type="evidence" value="ECO:0007669"/>
    <property type="project" value="TreeGrafter"/>
</dbReference>
<dbReference type="Gene3D" id="3.10.50.10">
    <property type="match status" value="1"/>
</dbReference>
<dbReference type="Proteomes" id="UP000504631">
    <property type="component" value="Unplaced"/>
</dbReference>
<protein>
    <submittedName>
        <fullName evidence="4">Probable chitinase 2</fullName>
    </submittedName>
</protein>
<dbReference type="InterPro" id="IPR017853">
    <property type="entry name" value="GH"/>
</dbReference>
<evidence type="ECO:0000256" key="1">
    <source>
        <dbReference type="SAM" id="SignalP"/>
    </source>
</evidence>
<dbReference type="PANTHER" id="PTHR11177">
    <property type="entry name" value="CHITINASE"/>
    <property type="match status" value="1"/>
</dbReference>
<feature type="signal peptide" evidence="1">
    <location>
        <begin position="1"/>
        <end position="22"/>
    </location>
</feature>
<dbReference type="GO" id="GO:0004568">
    <property type="term" value="F:chitinase activity"/>
    <property type="evidence" value="ECO:0007669"/>
    <property type="project" value="TreeGrafter"/>
</dbReference>
<organism evidence="3 4">
    <name type="scientific">Bombus vosnesenskii</name>
    <dbReference type="NCBI Taxonomy" id="207650"/>
    <lineage>
        <taxon>Eukaryota</taxon>
        <taxon>Metazoa</taxon>
        <taxon>Ecdysozoa</taxon>
        <taxon>Arthropoda</taxon>
        <taxon>Hexapoda</taxon>
        <taxon>Insecta</taxon>
        <taxon>Pterygota</taxon>
        <taxon>Neoptera</taxon>
        <taxon>Endopterygota</taxon>
        <taxon>Hymenoptera</taxon>
        <taxon>Apocrita</taxon>
        <taxon>Aculeata</taxon>
        <taxon>Apoidea</taxon>
        <taxon>Anthophila</taxon>
        <taxon>Apidae</taxon>
        <taxon>Bombus</taxon>
        <taxon>Pyrobombus</taxon>
    </lineage>
</organism>
<dbReference type="PANTHER" id="PTHR11177:SF403">
    <property type="entry name" value="CHITINASE 2-RELATED"/>
    <property type="match status" value="1"/>
</dbReference>
<dbReference type="GeneID" id="117243229"/>
<feature type="domain" description="GH18" evidence="2">
    <location>
        <begin position="30"/>
        <end position="404"/>
    </location>
</feature>
<dbReference type="PROSITE" id="PS51910">
    <property type="entry name" value="GH18_2"/>
    <property type="match status" value="1"/>
</dbReference>